<organism evidence="1 2">
    <name type="scientific">Scyliorhinus torazame</name>
    <name type="common">Cloudy catshark</name>
    <name type="synonym">Catulus torazame</name>
    <dbReference type="NCBI Taxonomy" id="75743"/>
    <lineage>
        <taxon>Eukaryota</taxon>
        <taxon>Metazoa</taxon>
        <taxon>Chordata</taxon>
        <taxon>Craniata</taxon>
        <taxon>Vertebrata</taxon>
        <taxon>Chondrichthyes</taxon>
        <taxon>Elasmobranchii</taxon>
        <taxon>Galeomorphii</taxon>
        <taxon>Galeoidea</taxon>
        <taxon>Carcharhiniformes</taxon>
        <taxon>Scyliorhinidae</taxon>
        <taxon>Scyliorhinus</taxon>
    </lineage>
</organism>
<keyword evidence="2" id="KW-1185">Reference proteome</keyword>
<comment type="caution">
    <text evidence="1">The sequence shown here is derived from an EMBL/GenBank/DDBJ whole genome shotgun (WGS) entry which is preliminary data.</text>
</comment>
<name>A0A401P1A7_SCYTO</name>
<accession>A0A401P1A7</accession>
<proteinExistence type="predicted"/>
<reference evidence="1 2" key="1">
    <citation type="journal article" date="2018" name="Nat. Ecol. Evol.">
        <title>Shark genomes provide insights into elasmobranch evolution and the origin of vertebrates.</title>
        <authorList>
            <person name="Hara Y"/>
            <person name="Yamaguchi K"/>
            <person name="Onimaru K"/>
            <person name="Kadota M"/>
            <person name="Koyanagi M"/>
            <person name="Keeley SD"/>
            <person name="Tatsumi K"/>
            <person name="Tanaka K"/>
            <person name="Motone F"/>
            <person name="Kageyama Y"/>
            <person name="Nozu R"/>
            <person name="Adachi N"/>
            <person name="Nishimura O"/>
            <person name="Nakagawa R"/>
            <person name="Tanegashima C"/>
            <person name="Kiyatake I"/>
            <person name="Matsumoto R"/>
            <person name="Murakumo K"/>
            <person name="Nishida K"/>
            <person name="Terakita A"/>
            <person name="Kuratani S"/>
            <person name="Sato K"/>
            <person name="Hyodo S Kuraku.S."/>
        </authorList>
    </citation>
    <scope>NUCLEOTIDE SEQUENCE [LARGE SCALE GENOMIC DNA]</scope>
</reference>
<dbReference type="Proteomes" id="UP000288216">
    <property type="component" value="Unassembled WGS sequence"/>
</dbReference>
<evidence type="ECO:0000313" key="1">
    <source>
        <dbReference type="EMBL" id="GCB66908.1"/>
    </source>
</evidence>
<sequence>MNQVKVGVLLCYKDRNKLYPSKHRLGSYGNQNFTELSRPLTISHQAKVGVTLVCLFRSRSTEDFKQQCDKYLILRLIAS</sequence>
<gene>
    <name evidence="1" type="ORF">scyTo_0007962</name>
</gene>
<protein>
    <submittedName>
        <fullName evidence="1">Uncharacterized protein</fullName>
    </submittedName>
</protein>
<dbReference type="EMBL" id="BFAA01002973">
    <property type="protein sequence ID" value="GCB66908.1"/>
    <property type="molecule type" value="Genomic_DNA"/>
</dbReference>
<dbReference type="AlphaFoldDB" id="A0A401P1A7"/>
<evidence type="ECO:0000313" key="2">
    <source>
        <dbReference type="Proteomes" id="UP000288216"/>
    </source>
</evidence>